<evidence type="ECO:0000256" key="2">
    <source>
        <dbReference type="SAM" id="MobiDB-lite"/>
    </source>
</evidence>
<accession>A0ABQ0AWF4</accession>
<proteinExistence type="predicted"/>
<dbReference type="SUPFAM" id="SSF56954">
    <property type="entry name" value="Outer membrane efflux proteins (OEP)"/>
    <property type="match status" value="1"/>
</dbReference>
<sequence length="364" mass="41096">MCTALLGGIFGAGNHLAYGAEPPAAAVFNYEELGTLIKEHCPQVEMERRQYEERMDRLKDAREELLKTRRALREEASDREKEGDISGADHYRQQAEALLDAADSLDRQIRQAGNASSRMALRQMEDTMTWTAQNLMGTYHSLEAEKLAANARAEVQKRRFEEAQNSKSLGDGTAQAAEEARQKWQLALNEGERMTAEQERVRQELLRLTGFSVSDPALPGPMPQPDPSRVASMNPKEDQKAALGNNYQLRSSRGGAAKTNRELHKKQRQTRQDENQMFASLENLLTQVYSCRTEWEAAGAEEAAARARWEAASRKKELGLMAEPEYLENYSNYMEANGKKIQAAIRFELAMEAYDWAKKGLMDQ</sequence>
<evidence type="ECO:0008006" key="5">
    <source>
        <dbReference type="Google" id="ProtNLM"/>
    </source>
</evidence>
<reference evidence="3 4" key="1">
    <citation type="submission" date="2024-04" db="EMBL/GenBank/DDBJ databases">
        <title>Defined microbial consortia suppress multidrug-resistant proinflammatory Enterobacteriaceae via ecological control.</title>
        <authorList>
            <person name="Furuichi M."/>
            <person name="Kawaguchi T."/>
            <person name="Pust M."/>
            <person name="Yasuma K."/>
            <person name="Plichta D."/>
            <person name="Hasegawa N."/>
            <person name="Ohya T."/>
            <person name="Bhattarai S."/>
            <person name="Sasajima S."/>
            <person name="Aoto Y."/>
            <person name="Tuganbaev T."/>
            <person name="Yaginuma M."/>
            <person name="Ueda M."/>
            <person name="Okahashi N."/>
            <person name="Amafuji K."/>
            <person name="Kiridooshi Y."/>
            <person name="Sugita K."/>
            <person name="Strazar M."/>
            <person name="Skelly A."/>
            <person name="Suda W."/>
            <person name="Hattori M."/>
            <person name="Nakamoto N."/>
            <person name="Caballero S."/>
            <person name="Norman J."/>
            <person name="Olle B."/>
            <person name="Tanoue T."/>
            <person name="Arita M."/>
            <person name="Bucci V."/>
            <person name="Atarashi K."/>
            <person name="Xavier R."/>
            <person name="Honda K."/>
        </authorList>
    </citation>
    <scope>NUCLEOTIDE SEQUENCE [LARGE SCALE GENOMIC DNA]</scope>
    <source>
        <strain evidence="4">f13</strain>
    </source>
</reference>
<protein>
    <recommendedName>
        <fullName evidence="5">Outer membrane efflux protein</fullName>
    </recommendedName>
</protein>
<feature type="coiled-coil region" evidence="1">
    <location>
        <begin position="41"/>
        <end position="108"/>
    </location>
</feature>
<evidence type="ECO:0000313" key="3">
    <source>
        <dbReference type="EMBL" id="GAA6268336.1"/>
    </source>
</evidence>
<organism evidence="3 4">
    <name type="scientific">Enterocloster alcoholdehydrogenati</name>
    <dbReference type="NCBI Taxonomy" id="2547410"/>
    <lineage>
        <taxon>Bacteria</taxon>
        <taxon>Bacillati</taxon>
        <taxon>Bacillota</taxon>
        <taxon>Clostridia</taxon>
        <taxon>Lachnospirales</taxon>
        <taxon>Lachnospiraceae</taxon>
        <taxon>Enterocloster</taxon>
    </lineage>
</organism>
<keyword evidence="4" id="KW-1185">Reference proteome</keyword>
<dbReference type="Gene3D" id="1.20.1600.10">
    <property type="entry name" value="Outer membrane efflux proteins (OEP)"/>
    <property type="match status" value="1"/>
</dbReference>
<gene>
    <name evidence="3" type="ORF">F130042H8_13960</name>
</gene>
<name>A0ABQ0AWF4_9FIRM</name>
<dbReference type="Proteomes" id="UP001600894">
    <property type="component" value="Unassembled WGS sequence"/>
</dbReference>
<dbReference type="EMBL" id="BAABXL010000001">
    <property type="protein sequence ID" value="GAA6268336.1"/>
    <property type="molecule type" value="Genomic_DNA"/>
</dbReference>
<keyword evidence="1" id="KW-0175">Coiled coil</keyword>
<evidence type="ECO:0000256" key="1">
    <source>
        <dbReference type="SAM" id="Coils"/>
    </source>
</evidence>
<comment type="caution">
    <text evidence="3">The sequence shown here is derived from an EMBL/GenBank/DDBJ whole genome shotgun (WGS) entry which is preliminary data.</text>
</comment>
<feature type="region of interest" description="Disordered" evidence="2">
    <location>
        <begin position="212"/>
        <end position="274"/>
    </location>
</feature>
<evidence type="ECO:0000313" key="4">
    <source>
        <dbReference type="Proteomes" id="UP001600894"/>
    </source>
</evidence>